<reference evidence="11" key="1">
    <citation type="journal article" date="2022" name="Int. J. Mol. Sci.">
        <title>Draft Genome of Tanacetum Coccineum: Genomic Comparison of Closely Related Tanacetum-Family Plants.</title>
        <authorList>
            <person name="Yamashiro T."/>
            <person name="Shiraishi A."/>
            <person name="Nakayama K."/>
            <person name="Satake H."/>
        </authorList>
    </citation>
    <scope>NUCLEOTIDE SEQUENCE</scope>
</reference>
<evidence type="ECO:0000256" key="2">
    <source>
        <dbReference type="ARBA" id="ARBA00022723"/>
    </source>
</evidence>
<keyword evidence="12" id="KW-1185">Reference proteome</keyword>
<evidence type="ECO:0000256" key="6">
    <source>
        <dbReference type="ARBA" id="ARBA00022908"/>
    </source>
</evidence>
<keyword evidence="6" id="KW-0229">DNA integration</keyword>
<accession>A0ABQ5GRS4</accession>
<evidence type="ECO:0000256" key="3">
    <source>
        <dbReference type="ARBA" id="ARBA00022759"/>
    </source>
</evidence>
<keyword evidence="8" id="KW-0808">Transferase</keyword>
<evidence type="ECO:0000313" key="11">
    <source>
        <dbReference type="EMBL" id="GJT77453.1"/>
    </source>
</evidence>
<comment type="caution">
    <text evidence="11">The sequence shown here is derived from an EMBL/GenBank/DDBJ whole genome shotgun (WGS) entry which is preliminary data.</text>
</comment>
<keyword evidence="4" id="KW-0378">Hydrolase</keyword>
<dbReference type="InterPro" id="IPR012337">
    <property type="entry name" value="RNaseH-like_sf"/>
</dbReference>
<proteinExistence type="predicted"/>
<name>A0ABQ5GRS4_9ASTR</name>
<keyword evidence="7" id="KW-0695">RNA-directed DNA polymerase</keyword>
<dbReference type="Gene3D" id="3.30.420.10">
    <property type="entry name" value="Ribonuclease H-like superfamily/Ribonuclease H"/>
    <property type="match status" value="1"/>
</dbReference>
<dbReference type="PANTHER" id="PTHR42648:SF11">
    <property type="entry name" value="TRANSPOSON TY4-P GAG-POL POLYPROTEIN"/>
    <property type="match status" value="1"/>
</dbReference>
<evidence type="ECO:0000256" key="9">
    <source>
        <dbReference type="ARBA" id="ARBA00023172"/>
    </source>
</evidence>
<dbReference type="InterPro" id="IPR039537">
    <property type="entry name" value="Retrotran_Ty1/copia-like"/>
</dbReference>
<dbReference type="PANTHER" id="PTHR42648">
    <property type="entry name" value="TRANSPOSASE, PUTATIVE-RELATED"/>
    <property type="match status" value="1"/>
</dbReference>
<dbReference type="EMBL" id="BQNB010018713">
    <property type="protein sequence ID" value="GJT77453.1"/>
    <property type="molecule type" value="Genomic_DNA"/>
</dbReference>
<keyword evidence="1" id="KW-0540">Nuclease</keyword>
<sequence>MATISAMVPIDLEEVVEMVLETKEVKAQDKGEVATIATKKVTSLRMMVDMFGSNLKGKAIGGGNVSHDSITITNVEHVSGLAFNLISVGVRSCQYVVSSKPSFQRASKEPTKVEFRKTLLSYVWSRESSYRGNFYTLIVIDDHSNYTWVVFVESKDDVLDKFQILCKRLENLHDCSIVSIKTNHLSKFNKLQFGSFCEQHGMSYNLLGPFTSQSNEIVERTHHKLRKMSHAMLDEQSIPKSFGVMH</sequence>
<evidence type="ECO:0000313" key="12">
    <source>
        <dbReference type="Proteomes" id="UP001151760"/>
    </source>
</evidence>
<dbReference type="SUPFAM" id="SSF53098">
    <property type="entry name" value="Ribonuclease H-like"/>
    <property type="match status" value="1"/>
</dbReference>
<feature type="domain" description="Integrase catalytic" evidence="10">
    <location>
        <begin position="106"/>
        <end position="246"/>
    </location>
</feature>
<organism evidence="11 12">
    <name type="scientific">Tanacetum coccineum</name>
    <dbReference type="NCBI Taxonomy" id="301880"/>
    <lineage>
        <taxon>Eukaryota</taxon>
        <taxon>Viridiplantae</taxon>
        <taxon>Streptophyta</taxon>
        <taxon>Embryophyta</taxon>
        <taxon>Tracheophyta</taxon>
        <taxon>Spermatophyta</taxon>
        <taxon>Magnoliopsida</taxon>
        <taxon>eudicotyledons</taxon>
        <taxon>Gunneridae</taxon>
        <taxon>Pentapetalae</taxon>
        <taxon>asterids</taxon>
        <taxon>campanulids</taxon>
        <taxon>Asterales</taxon>
        <taxon>Asteraceae</taxon>
        <taxon>Asteroideae</taxon>
        <taxon>Anthemideae</taxon>
        <taxon>Anthemidinae</taxon>
        <taxon>Tanacetum</taxon>
    </lineage>
</organism>
<protein>
    <submittedName>
        <fullName evidence="11">Retrovirus-related pol polyprotein from transposon TNT 1-94</fullName>
    </submittedName>
</protein>
<dbReference type="PROSITE" id="PS50994">
    <property type="entry name" value="INTEGRASE"/>
    <property type="match status" value="1"/>
</dbReference>
<keyword evidence="2" id="KW-0479">Metal-binding</keyword>
<keyword evidence="8" id="KW-0239">DNA-directed DNA polymerase</keyword>
<dbReference type="Proteomes" id="UP001151760">
    <property type="component" value="Unassembled WGS sequence"/>
</dbReference>
<keyword evidence="8" id="KW-0548">Nucleotidyltransferase</keyword>
<evidence type="ECO:0000256" key="4">
    <source>
        <dbReference type="ARBA" id="ARBA00022801"/>
    </source>
</evidence>
<dbReference type="InterPro" id="IPR036397">
    <property type="entry name" value="RNaseH_sf"/>
</dbReference>
<evidence type="ECO:0000256" key="1">
    <source>
        <dbReference type="ARBA" id="ARBA00022722"/>
    </source>
</evidence>
<evidence type="ECO:0000256" key="7">
    <source>
        <dbReference type="ARBA" id="ARBA00022918"/>
    </source>
</evidence>
<gene>
    <name evidence="11" type="ORF">Tco_1044178</name>
</gene>
<evidence type="ECO:0000256" key="8">
    <source>
        <dbReference type="ARBA" id="ARBA00022932"/>
    </source>
</evidence>
<evidence type="ECO:0000259" key="10">
    <source>
        <dbReference type="PROSITE" id="PS50994"/>
    </source>
</evidence>
<keyword evidence="9" id="KW-0233">DNA recombination</keyword>
<keyword evidence="5" id="KW-0460">Magnesium</keyword>
<reference evidence="11" key="2">
    <citation type="submission" date="2022-01" db="EMBL/GenBank/DDBJ databases">
        <authorList>
            <person name="Yamashiro T."/>
            <person name="Shiraishi A."/>
            <person name="Satake H."/>
            <person name="Nakayama K."/>
        </authorList>
    </citation>
    <scope>NUCLEOTIDE SEQUENCE</scope>
</reference>
<dbReference type="InterPro" id="IPR001584">
    <property type="entry name" value="Integrase_cat-core"/>
</dbReference>
<keyword evidence="3" id="KW-0255">Endonuclease</keyword>
<evidence type="ECO:0000256" key="5">
    <source>
        <dbReference type="ARBA" id="ARBA00022842"/>
    </source>
</evidence>